<dbReference type="PANTHER" id="PTHR47019:SF1">
    <property type="entry name" value="LIPID II FLIPPASE MURJ"/>
    <property type="match status" value="1"/>
</dbReference>
<feature type="transmembrane region" description="Helical" evidence="8">
    <location>
        <begin position="370"/>
        <end position="391"/>
    </location>
</feature>
<dbReference type="Proteomes" id="UP000220527">
    <property type="component" value="Unassembled WGS sequence"/>
</dbReference>
<gene>
    <name evidence="9" type="ORF">CJ255_06130</name>
</gene>
<evidence type="ECO:0008006" key="11">
    <source>
        <dbReference type="Google" id="ProtNLM"/>
    </source>
</evidence>
<keyword evidence="10" id="KW-1185">Reference proteome</keyword>
<comment type="caution">
    <text evidence="9">The sequence shown here is derived from an EMBL/GenBank/DDBJ whole genome shotgun (WGS) entry which is preliminary data.</text>
</comment>
<evidence type="ECO:0000256" key="8">
    <source>
        <dbReference type="SAM" id="Phobius"/>
    </source>
</evidence>
<feature type="transmembrane region" description="Helical" evidence="8">
    <location>
        <begin position="154"/>
        <end position="175"/>
    </location>
</feature>
<evidence type="ECO:0000256" key="7">
    <source>
        <dbReference type="ARBA" id="ARBA00023136"/>
    </source>
</evidence>
<name>A0A2A6RM45_9CHLR</name>
<protein>
    <recommendedName>
        <fullName evidence="11">Virulence factor MviN</fullName>
    </recommendedName>
</protein>
<organism evidence="9 10">
    <name type="scientific">Candidatus Viridilinea mediisalina</name>
    <dbReference type="NCBI Taxonomy" id="2024553"/>
    <lineage>
        <taxon>Bacteria</taxon>
        <taxon>Bacillati</taxon>
        <taxon>Chloroflexota</taxon>
        <taxon>Chloroflexia</taxon>
        <taxon>Chloroflexales</taxon>
        <taxon>Chloroflexineae</taxon>
        <taxon>Oscillochloridaceae</taxon>
        <taxon>Candidatus Viridilinea</taxon>
    </lineage>
</organism>
<dbReference type="GO" id="GO:0009252">
    <property type="term" value="P:peptidoglycan biosynthetic process"/>
    <property type="evidence" value="ECO:0007669"/>
    <property type="project" value="UniProtKB-KW"/>
</dbReference>
<dbReference type="GO" id="GO:0015648">
    <property type="term" value="F:lipid-linked peptidoglycan transporter activity"/>
    <property type="evidence" value="ECO:0007669"/>
    <property type="project" value="TreeGrafter"/>
</dbReference>
<dbReference type="Pfam" id="PF03023">
    <property type="entry name" value="MurJ"/>
    <property type="match status" value="1"/>
</dbReference>
<keyword evidence="4" id="KW-0133">Cell shape</keyword>
<feature type="transmembrane region" description="Helical" evidence="8">
    <location>
        <begin position="403"/>
        <end position="427"/>
    </location>
</feature>
<keyword evidence="2" id="KW-1003">Cell membrane</keyword>
<dbReference type="PANTHER" id="PTHR47019">
    <property type="entry name" value="LIPID II FLIPPASE MURJ"/>
    <property type="match status" value="1"/>
</dbReference>
<dbReference type="InterPro" id="IPR051050">
    <property type="entry name" value="Lipid_II_flippase_MurJ/MviN"/>
</dbReference>
<feature type="transmembrane region" description="Helical" evidence="8">
    <location>
        <begin position="335"/>
        <end position="358"/>
    </location>
</feature>
<evidence type="ECO:0000313" key="9">
    <source>
        <dbReference type="EMBL" id="PDW03930.1"/>
    </source>
</evidence>
<dbReference type="RefSeq" id="WP_097643210.1">
    <property type="nucleotide sequence ID" value="NZ_NQWI01000018.1"/>
</dbReference>
<evidence type="ECO:0000256" key="5">
    <source>
        <dbReference type="ARBA" id="ARBA00022984"/>
    </source>
</evidence>
<dbReference type="InterPro" id="IPR004268">
    <property type="entry name" value="MurJ"/>
</dbReference>
<dbReference type="AlphaFoldDB" id="A0A2A6RM45"/>
<sequence>MQLLTFFSLLQRLRRTPLRAWATLELTVREAAAVYIFSFLFSASLGVVRQVMLNARFGLGPEAAAYYAAVRLPDTLAVLIAGGTLTNALLPVLLRVASRDGDPSAHRLVNSTLTLLLVVVIPLTLGIALAMPWFVSTLLAPGFDSPLQALTTNLARLMLLDVLLLVVEAGLIAVLMSRNQVLLPALAIGLRNVTVIAGVGVAFLVPEVGIYGPAVGLVVDTLVQIAVLVPGLRQRNFRPQIVWQPHDRDLWLVGRLLWPNALGGVSNSAGGIVDTAFVSLTKLTAAVGALANAWLLIGLPVRLLGVAVGQAALPRLAHLSNRGDLRAMRREVRRIMLVVSSASILTMFVLISLGRPVIQVLFERGAFDSAAAALTTQLLALYAIGLPAYVLTEVAARALVARYDTLTAMLANMLQLVLRIVLLTILIEPLGPSAIPIAHVISSLVETIMLLLVLGVRTRG</sequence>
<keyword evidence="7 8" id="KW-0472">Membrane</keyword>
<feature type="transmembrane region" description="Helical" evidence="8">
    <location>
        <begin position="210"/>
        <end position="229"/>
    </location>
</feature>
<keyword evidence="6 8" id="KW-1133">Transmembrane helix</keyword>
<feature type="transmembrane region" description="Helical" evidence="8">
    <location>
        <begin position="182"/>
        <end position="204"/>
    </location>
</feature>
<evidence type="ECO:0000313" key="10">
    <source>
        <dbReference type="Proteomes" id="UP000220527"/>
    </source>
</evidence>
<proteinExistence type="predicted"/>
<feature type="transmembrane region" description="Helical" evidence="8">
    <location>
        <begin position="31"/>
        <end position="48"/>
    </location>
</feature>
<evidence type="ECO:0000256" key="3">
    <source>
        <dbReference type="ARBA" id="ARBA00022692"/>
    </source>
</evidence>
<dbReference type="GO" id="GO:0005886">
    <property type="term" value="C:plasma membrane"/>
    <property type="evidence" value="ECO:0007669"/>
    <property type="project" value="UniProtKB-SubCell"/>
</dbReference>
<keyword evidence="5" id="KW-0573">Peptidoglycan synthesis</keyword>
<dbReference type="GO" id="GO:0034204">
    <property type="term" value="P:lipid translocation"/>
    <property type="evidence" value="ECO:0007669"/>
    <property type="project" value="TreeGrafter"/>
</dbReference>
<comment type="subcellular location">
    <subcellularLocation>
        <location evidence="1">Cell membrane</location>
        <topology evidence="1">Multi-pass membrane protein</topology>
    </subcellularLocation>
</comment>
<accession>A0A2A6RM45</accession>
<feature type="transmembrane region" description="Helical" evidence="8">
    <location>
        <begin position="250"/>
        <end position="273"/>
    </location>
</feature>
<feature type="transmembrane region" description="Helical" evidence="8">
    <location>
        <begin position="293"/>
        <end position="314"/>
    </location>
</feature>
<dbReference type="EMBL" id="NQWI01000018">
    <property type="protein sequence ID" value="PDW03930.1"/>
    <property type="molecule type" value="Genomic_DNA"/>
</dbReference>
<dbReference type="PRINTS" id="PR01806">
    <property type="entry name" value="VIRFACTRMVIN"/>
</dbReference>
<evidence type="ECO:0000256" key="2">
    <source>
        <dbReference type="ARBA" id="ARBA00022475"/>
    </source>
</evidence>
<dbReference type="OrthoDB" id="9804143at2"/>
<evidence type="ECO:0000256" key="6">
    <source>
        <dbReference type="ARBA" id="ARBA00022989"/>
    </source>
</evidence>
<keyword evidence="3 8" id="KW-0812">Transmembrane</keyword>
<evidence type="ECO:0000256" key="4">
    <source>
        <dbReference type="ARBA" id="ARBA00022960"/>
    </source>
</evidence>
<dbReference type="GO" id="GO:0008360">
    <property type="term" value="P:regulation of cell shape"/>
    <property type="evidence" value="ECO:0007669"/>
    <property type="project" value="UniProtKB-KW"/>
</dbReference>
<feature type="transmembrane region" description="Helical" evidence="8">
    <location>
        <begin position="433"/>
        <end position="456"/>
    </location>
</feature>
<evidence type="ECO:0000256" key="1">
    <source>
        <dbReference type="ARBA" id="ARBA00004651"/>
    </source>
</evidence>
<reference evidence="10" key="1">
    <citation type="submission" date="2017-08" db="EMBL/GenBank/DDBJ databases">
        <authorList>
            <person name="Grouzdev D.S."/>
            <person name="Gaisin V.A."/>
            <person name="Rysina M.S."/>
            <person name="Gorlenko V.M."/>
        </authorList>
    </citation>
    <scope>NUCLEOTIDE SEQUENCE [LARGE SCALE GENOMIC DNA]</scope>
    <source>
        <strain evidence="10">Kir15-3F</strain>
    </source>
</reference>
<feature type="transmembrane region" description="Helical" evidence="8">
    <location>
        <begin position="113"/>
        <end position="134"/>
    </location>
</feature>